<comment type="subcellular location">
    <subcellularLocation>
        <location evidence="1">Endoplasmic reticulum membrane</location>
        <topology evidence="1">Single-pass type II membrane protein</topology>
    </subcellularLocation>
</comment>
<dbReference type="FunFam" id="3.90.550.10:FF:000109">
    <property type="entry name" value="Exostosin like glycosyltransferase 1"/>
    <property type="match status" value="1"/>
</dbReference>
<comment type="catalytic activity">
    <reaction evidence="14">
        <text>3-O-{[(1-&gt;4)-beta-D-GlcA-(1-&gt;4)-alpha-D-GlcNAc](n)-(1-&gt;4)-beta-D-GlcA-(1-&gt;3)-beta-D-Gal-(1-&gt;3)-beta-D-Gal-(1-&gt;4)-beta-D-Xyl}-L-seryl-[protein] + UDP-N-acetyl-alpha-D-glucosamine = 3-O-{alpha-D-GlcNAc-[(1-&gt;4)-beta-D-GlcA-(1-&gt;4)-alpha-D-GlcNAc](n)-(1-&gt;4)-beta-D-GlcA-(1-&gt;3)-beta-D-Gal-(1-&gt;3)-beta-D-Gal-(1-&gt;4)-beta-D-Xyl}-L-seryl-[protein] + UDP + H(+)</text>
        <dbReference type="Rhea" id="RHEA:16213"/>
        <dbReference type="Rhea" id="RHEA-COMP:12621"/>
        <dbReference type="Rhea" id="RHEA-COMP:12623"/>
        <dbReference type="ChEBI" id="CHEBI:15378"/>
        <dbReference type="ChEBI" id="CHEBI:57705"/>
        <dbReference type="ChEBI" id="CHEBI:58223"/>
        <dbReference type="ChEBI" id="CHEBI:132415"/>
        <dbReference type="ChEBI" id="CHEBI:132416"/>
        <dbReference type="EC" id="2.4.1.224"/>
    </reaction>
</comment>
<reference evidence="23" key="2">
    <citation type="submission" date="2025-08" db="UniProtKB">
        <authorList>
            <consortium name="Ensembl"/>
        </authorList>
    </citation>
    <scope>IDENTIFICATION</scope>
</reference>
<dbReference type="KEGG" id="shr:100918977"/>
<reference evidence="23" key="3">
    <citation type="submission" date="2025-09" db="UniProtKB">
        <authorList>
            <consortium name="Ensembl"/>
        </authorList>
    </citation>
    <scope>IDENTIFICATION</scope>
</reference>
<dbReference type="eggNOG" id="KOG1021">
    <property type="taxonomic scope" value="Eukaryota"/>
</dbReference>
<dbReference type="GO" id="GO:0005789">
    <property type="term" value="C:endoplasmic reticulum membrane"/>
    <property type="evidence" value="ECO:0007669"/>
    <property type="project" value="UniProtKB-SubCell"/>
</dbReference>
<dbReference type="InterPro" id="IPR029044">
    <property type="entry name" value="Nucleotide-diphossugar_trans"/>
</dbReference>
<dbReference type="SUPFAM" id="SSF53448">
    <property type="entry name" value="Nucleotide-diphospho-sugar transferases"/>
    <property type="match status" value="1"/>
</dbReference>
<evidence type="ECO:0000259" key="22">
    <source>
        <dbReference type="Pfam" id="PF09258"/>
    </source>
</evidence>
<keyword evidence="7" id="KW-0812">Transmembrane</keyword>
<keyword evidence="8" id="KW-0256">Endoplasmic reticulum</keyword>
<evidence type="ECO:0000313" key="23">
    <source>
        <dbReference type="Ensembl" id="ENSSHAP00000008887.2"/>
    </source>
</evidence>
<organism evidence="23 24">
    <name type="scientific">Sarcophilus harrisii</name>
    <name type="common">Tasmanian devil</name>
    <name type="synonym">Sarcophilus laniarius</name>
    <dbReference type="NCBI Taxonomy" id="9305"/>
    <lineage>
        <taxon>Eukaryota</taxon>
        <taxon>Metazoa</taxon>
        <taxon>Chordata</taxon>
        <taxon>Craniata</taxon>
        <taxon>Vertebrata</taxon>
        <taxon>Euteleostomi</taxon>
        <taxon>Mammalia</taxon>
        <taxon>Metatheria</taxon>
        <taxon>Dasyuromorphia</taxon>
        <taxon>Dasyuridae</taxon>
        <taxon>Sarcophilus</taxon>
    </lineage>
</organism>
<dbReference type="OrthoDB" id="5954868at2759"/>
<evidence type="ECO:0000256" key="14">
    <source>
        <dbReference type="ARBA" id="ARBA00052657"/>
    </source>
</evidence>
<dbReference type="InterPro" id="IPR040911">
    <property type="entry name" value="Exostosin_GT47"/>
</dbReference>
<comment type="function">
    <text evidence="15">Glycosyltransferase required for the biosynthesis of heparan-sulfate (HS). Transfers N-acetyl-alpha-D-glucosamine to the nascent HS chain (GlcNAcT-II activity). Appears to lack GlcNAcT I and GlcAT-II activities.</text>
</comment>
<keyword evidence="11" id="KW-0472">Membrane</keyword>
<dbReference type="GeneID" id="100918977"/>
<dbReference type="FunCoup" id="G3W0D2">
    <property type="interactions" value="146"/>
</dbReference>
<evidence type="ECO:0000256" key="2">
    <source>
        <dbReference type="ARBA" id="ARBA00004922"/>
    </source>
</evidence>
<evidence type="ECO:0000259" key="21">
    <source>
        <dbReference type="Pfam" id="PF03016"/>
    </source>
</evidence>
<dbReference type="InterPro" id="IPR004263">
    <property type="entry name" value="Exostosin"/>
</dbReference>
<dbReference type="InParanoid" id="G3W0D2"/>
<protein>
    <recommendedName>
        <fullName evidence="16">Exostosin-like 1</fullName>
        <ecNumber evidence="4">2.4.1.224</ecNumber>
    </recommendedName>
    <alternativeName>
        <fullName evidence="17">Exostosin-L</fullName>
    </alternativeName>
    <alternativeName>
        <fullName evidence="19">Glucuronosyl-N-acetylglucosaminyl-proteoglycan 4-alpha-N-acetylglucosaminyltransferase</fullName>
    </alternativeName>
    <alternativeName>
        <fullName evidence="18">Multiple exostosis-like protein</fullName>
    </alternativeName>
</protein>
<keyword evidence="9" id="KW-0735">Signal-anchor</keyword>
<dbReference type="InterPro" id="IPR015338">
    <property type="entry name" value="GT64_dom"/>
</dbReference>
<evidence type="ECO:0000256" key="6">
    <source>
        <dbReference type="ARBA" id="ARBA00022679"/>
    </source>
</evidence>
<evidence type="ECO:0000256" key="17">
    <source>
        <dbReference type="ARBA" id="ARBA00080873"/>
    </source>
</evidence>
<dbReference type="GeneTree" id="ENSGT00940000161960"/>
<evidence type="ECO:0000256" key="19">
    <source>
        <dbReference type="ARBA" id="ARBA00083239"/>
    </source>
</evidence>
<proteinExistence type="inferred from homology"/>
<dbReference type="Pfam" id="PF09258">
    <property type="entry name" value="Glyco_transf_64"/>
    <property type="match status" value="1"/>
</dbReference>
<dbReference type="Ensembl" id="ENSSHAT00000008960.2">
    <property type="protein sequence ID" value="ENSSHAP00000008887.2"/>
    <property type="gene ID" value="ENSSHAG00000007694.2"/>
</dbReference>
<dbReference type="Proteomes" id="UP000007648">
    <property type="component" value="Unassembled WGS sequence"/>
</dbReference>
<comment type="pathway">
    <text evidence="2">Protein modification; protein glycosylation.</text>
</comment>
<dbReference type="HOGENOM" id="CLU_013906_4_0_1"/>
<keyword evidence="12" id="KW-1015">Disulfide bond</keyword>
<evidence type="ECO:0000256" key="16">
    <source>
        <dbReference type="ARBA" id="ARBA00074809"/>
    </source>
</evidence>
<accession>G3W0D2</accession>
<dbReference type="PANTHER" id="PTHR48261">
    <property type="entry name" value="ACETYLGLUCOSAMINYLTRANSFERASE"/>
    <property type="match status" value="1"/>
</dbReference>
<evidence type="ECO:0000256" key="8">
    <source>
        <dbReference type="ARBA" id="ARBA00022824"/>
    </source>
</evidence>
<dbReference type="GO" id="GO:0050508">
    <property type="term" value="F:glucuronosyl-N-acetylglucosaminyl-proteoglycan 4-alpha-N-acetylglucosaminyltransferase activity"/>
    <property type="evidence" value="ECO:0007669"/>
    <property type="project" value="UniProtKB-EC"/>
</dbReference>
<dbReference type="Gene3D" id="3.90.550.10">
    <property type="entry name" value="Spore Coat Polysaccharide Biosynthesis Protein SpsA, Chain A"/>
    <property type="match status" value="1"/>
</dbReference>
<dbReference type="EC" id="2.4.1.224" evidence="4"/>
<evidence type="ECO:0000256" key="18">
    <source>
        <dbReference type="ARBA" id="ARBA00082373"/>
    </source>
</evidence>
<evidence type="ECO:0000256" key="7">
    <source>
        <dbReference type="ARBA" id="ARBA00022692"/>
    </source>
</evidence>
<evidence type="ECO:0000256" key="3">
    <source>
        <dbReference type="ARBA" id="ARBA00010271"/>
    </source>
</evidence>
<dbReference type="STRING" id="9305.ENSSHAP00000008887"/>
<evidence type="ECO:0000256" key="5">
    <source>
        <dbReference type="ARBA" id="ARBA00022676"/>
    </source>
</evidence>
<reference evidence="23 24" key="1">
    <citation type="journal article" date="2011" name="Proc. Natl. Acad. Sci. U.S.A.">
        <title>Genetic diversity and population structure of the endangered marsupial Sarcophilus harrisii (Tasmanian devil).</title>
        <authorList>
            <person name="Miller W."/>
            <person name="Hayes V.M."/>
            <person name="Ratan A."/>
            <person name="Petersen D.C."/>
            <person name="Wittekindt N.E."/>
            <person name="Miller J."/>
            <person name="Walenz B."/>
            <person name="Knight J."/>
            <person name="Qi J."/>
            <person name="Zhao F."/>
            <person name="Wang Q."/>
            <person name="Bedoya-Reina O.C."/>
            <person name="Katiyar N."/>
            <person name="Tomsho L.P."/>
            <person name="Kasson L.M."/>
            <person name="Hardie R.A."/>
            <person name="Woodbridge P."/>
            <person name="Tindall E.A."/>
            <person name="Bertelsen M.F."/>
            <person name="Dixon D."/>
            <person name="Pyecroft S."/>
            <person name="Helgen K.M."/>
            <person name="Lesk A.M."/>
            <person name="Pringle T.H."/>
            <person name="Patterson N."/>
            <person name="Zhang Y."/>
            <person name="Kreiss A."/>
            <person name="Woods G.M."/>
            <person name="Jones M.E."/>
            <person name="Schuster S.C."/>
        </authorList>
    </citation>
    <scope>NUCLEOTIDE SEQUENCE [LARGE SCALE GENOMIC DNA]</scope>
</reference>
<dbReference type="CTD" id="2134"/>
<evidence type="ECO:0000256" key="13">
    <source>
        <dbReference type="ARBA" id="ARBA00023180"/>
    </source>
</evidence>
<keyword evidence="10" id="KW-1133">Transmembrane helix</keyword>
<keyword evidence="5" id="KW-0328">Glycosyltransferase</keyword>
<keyword evidence="6" id="KW-0808">Transferase</keyword>
<dbReference type="RefSeq" id="XP_003765009.1">
    <property type="nucleotide sequence ID" value="XM_003764961.3"/>
</dbReference>
<feature type="domain" description="Glycosyl transferase 64" evidence="22">
    <location>
        <begin position="438"/>
        <end position="677"/>
    </location>
</feature>
<keyword evidence="24" id="KW-1185">Reference proteome</keyword>
<evidence type="ECO:0000256" key="11">
    <source>
        <dbReference type="ARBA" id="ARBA00023136"/>
    </source>
</evidence>
<evidence type="ECO:0000256" key="20">
    <source>
        <dbReference type="SAM" id="MobiDB-lite"/>
    </source>
</evidence>
<name>G3W0D2_SARHA</name>
<evidence type="ECO:0000256" key="4">
    <source>
        <dbReference type="ARBA" id="ARBA00012194"/>
    </source>
</evidence>
<sequence length="694" mass="78710">MQSRRRKYLWLILSASWLLLLLLGAPRFRKLAILPGLRPRTLTNWPQWLDQGLLPSFVGPEELSKEPCPPSCSTHRWRSQKLGCLMETCFDTSRCQSQDFKVFVYPIGLTQPISELHHKVLASIEGSHYHTANPEEACLFVLPGDALDPQLLPLWNGGRNHLIFQLHPDSWPGLDFDPGQAMVARASPTPETFRLGFDVSLPFLPQSYPQRGGSRSQLVHLIPPPGEDLLAFEGQLDMWGTGFSIQQDQNSILNPSDHHGETIKSYRDGPCKQDHTIEQSEMQNGLHNSTFCFIPSSCHAGSFRLLQALKAGCVPVLLSRGWELPFAEVIDWGTAAVIIDERHLLQIKSVLQGLPPARVLALRQQTQFLWDAYFSSVEKIVHSTLEIIRDRIFRAASRPWLLWNAPPGGLLALPTFSTHLGDFPFYYLQHGSRPSGRFSALIWVGPLDQPPLKLIQEVAGSQRCAQILVLWNNDSPPPAQGKWPQTTVPLMVIEGRTKKSDRFFPYGTISTDAVLSLDAHSSLSTSEVDFAFVVWKSFPERIVGFQTWSHFWDETKGSWGYTDQRPNEFSVVLTTAAFYHRYYHNLFTHSLPAPLRDLVDELSACEDILMNFLVAEVTKLPPIKVPQRKQLQEVPSPKSFQSPQAEQRSRGCVNRFASWFGHMPLVHSQLRLDPVLFKDQVSVLRKKYRQLERL</sequence>
<dbReference type="PANTHER" id="PTHR48261:SF3">
    <property type="entry name" value="EXOSTOSIN GLYCOSYLTRANSFERASE 1"/>
    <property type="match status" value="1"/>
</dbReference>
<feature type="region of interest" description="Disordered" evidence="20">
    <location>
        <begin position="628"/>
        <end position="647"/>
    </location>
</feature>
<evidence type="ECO:0000256" key="9">
    <source>
        <dbReference type="ARBA" id="ARBA00022968"/>
    </source>
</evidence>
<dbReference type="GO" id="GO:0015012">
    <property type="term" value="P:heparan sulfate proteoglycan biosynthetic process"/>
    <property type="evidence" value="ECO:0007669"/>
    <property type="project" value="Ensembl"/>
</dbReference>
<evidence type="ECO:0000256" key="15">
    <source>
        <dbReference type="ARBA" id="ARBA00057834"/>
    </source>
</evidence>
<dbReference type="Pfam" id="PF03016">
    <property type="entry name" value="Exostosin_GT47"/>
    <property type="match status" value="1"/>
</dbReference>
<gene>
    <name evidence="23" type="primary">EXTL1</name>
</gene>
<evidence type="ECO:0000256" key="10">
    <source>
        <dbReference type="ARBA" id="ARBA00022989"/>
    </source>
</evidence>
<feature type="domain" description="Exostosin GT47" evidence="21">
    <location>
        <begin position="98"/>
        <end position="353"/>
    </location>
</feature>
<keyword evidence="13" id="KW-0325">Glycoprotein</keyword>
<evidence type="ECO:0000256" key="12">
    <source>
        <dbReference type="ARBA" id="ARBA00023157"/>
    </source>
</evidence>
<dbReference type="AlphaFoldDB" id="G3W0D2"/>
<comment type="similarity">
    <text evidence="3">Belongs to the glycosyltransferase 47 family.</text>
</comment>
<evidence type="ECO:0000313" key="24">
    <source>
        <dbReference type="Proteomes" id="UP000007648"/>
    </source>
</evidence>
<evidence type="ECO:0000256" key="1">
    <source>
        <dbReference type="ARBA" id="ARBA00004648"/>
    </source>
</evidence>